<keyword evidence="6 8" id="KW-0408">Iron</keyword>
<keyword evidence="11" id="KW-1185">Reference proteome</keyword>
<name>A0A8J5HMZ6_ZINOF</name>
<evidence type="ECO:0008006" key="12">
    <source>
        <dbReference type="Google" id="ProtNLM"/>
    </source>
</evidence>
<comment type="similarity">
    <text evidence="2 8">Belongs to the cytochrome P450 family.</text>
</comment>
<keyword evidence="9" id="KW-1133">Transmembrane helix</keyword>
<dbReference type="InterPro" id="IPR017972">
    <property type="entry name" value="Cyt_P450_CS"/>
</dbReference>
<evidence type="ECO:0000313" key="10">
    <source>
        <dbReference type="EMBL" id="KAG6527288.1"/>
    </source>
</evidence>
<dbReference type="GO" id="GO:0004497">
    <property type="term" value="F:monooxygenase activity"/>
    <property type="evidence" value="ECO:0007669"/>
    <property type="project" value="UniProtKB-KW"/>
</dbReference>
<proteinExistence type="inferred from homology"/>
<keyword evidence="7 8" id="KW-0503">Monooxygenase</keyword>
<evidence type="ECO:0000256" key="8">
    <source>
        <dbReference type="RuleBase" id="RU000461"/>
    </source>
</evidence>
<evidence type="ECO:0000256" key="3">
    <source>
        <dbReference type="ARBA" id="ARBA00022617"/>
    </source>
</evidence>
<evidence type="ECO:0000256" key="5">
    <source>
        <dbReference type="ARBA" id="ARBA00023002"/>
    </source>
</evidence>
<dbReference type="Pfam" id="PF00067">
    <property type="entry name" value="p450"/>
    <property type="match status" value="1"/>
</dbReference>
<evidence type="ECO:0000256" key="1">
    <source>
        <dbReference type="ARBA" id="ARBA00001971"/>
    </source>
</evidence>
<dbReference type="CDD" id="cd11072">
    <property type="entry name" value="CYP71-like"/>
    <property type="match status" value="1"/>
</dbReference>
<keyword evidence="4 8" id="KW-0479">Metal-binding</keyword>
<dbReference type="AlphaFoldDB" id="A0A8J5HMZ6"/>
<keyword evidence="9" id="KW-0812">Transmembrane</keyword>
<keyword evidence="3 8" id="KW-0349">Heme</keyword>
<dbReference type="PANTHER" id="PTHR47955:SF19">
    <property type="entry name" value="CYTOCHROME P450 71A9-LIKE ISOFORM X1"/>
    <property type="match status" value="1"/>
</dbReference>
<dbReference type="GO" id="GO:0005506">
    <property type="term" value="F:iron ion binding"/>
    <property type="evidence" value="ECO:0007669"/>
    <property type="project" value="InterPro"/>
</dbReference>
<reference evidence="10 11" key="1">
    <citation type="submission" date="2020-08" db="EMBL/GenBank/DDBJ databases">
        <title>Plant Genome Project.</title>
        <authorList>
            <person name="Zhang R.-G."/>
        </authorList>
    </citation>
    <scope>NUCLEOTIDE SEQUENCE [LARGE SCALE GENOMIC DNA]</scope>
    <source>
        <tissue evidence="10">Rhizome</tissue>
    </source>
</reference>
<dbReference type="PANTHER" id="PTHR47955">
    <property type="entry name" value="CYTOCHROME P450 FAMILY 71 PROTEIN"/>
    <property type="match status" value="1"/>
</dbReference>
<evidence type="ECO:0000313" key="11">
    <source>
        <dbReference type="Proteomes" id="UP000734854"/>
    </source>
</evidence>
<keyword evidence="5 8" id="KW-0560">Oxidoreductase</keyword>
<keyword evidence="9" id="KW-0472">Membrane</keyword>
<dbReference type="GO" id="GO:0016705">
    <property type="term" value="F:oxidoreductase activity, acting on paired donors, with incorporation or reduction of molecular oxygen"/>
    <property type="evidence" value="ECO:0007669"/>
    <property type="project" value="InterPro"/>
</dbReference>
<dbReference type="GO" id="GO:0020037">
    <property type="term" value="F:heme binding"/>
    <property type="evidence" value="ECO:0007669"/>
    <property type="project" value="InterPro"/>
</dbReference>
<protein>
    <recommendedName>
        <fullName evidence="12">Cytochrome P450</fullName>
    </recommendedName>
</protein>
<evidence type="ECO:0000256" key="4">
    <source>
        <dbReference type="ARBA" id="ARBA00022723"/>
    </source>
</evidence>
<dbReference type="OrthoDB" id="1470350at2759"/>
<evidence type="ECO:0000256" key="9">
    <source>
        <dbReference type="SAM" id="Phobius"/>
    </source>
</evidence>
<sequence length="526" mass="59762">MDLLPLRSLTHPLLLLHLFFIVVVFIMLPAVTLFRHRWRSSAKKPKLLHPPSPWRFPIIGNLHQLGSLPHRSLQAMSRRHGPLMLLRLGQVPALVVSSADMAREVMKHQDHVFASRPSLTVPNMFTRNGRDVAFAPYGDHWRQVKKVSLLHLLSAKMVRSFRHVREEEVASMVEDIAGACASAPGRAIDMTRVLNTLAKRVIGRAMLGESSRHSAWGDYIDEIMGDVSVAMGTLHVGDCFPLLPCLRRMMISGRVRKMVDRVDEIMEQIIEDNERKCAAAEEGDHDGEEPKETAESFVEVLLSLQKDGDDEMKRLMTRDTIKSMIMDMYAAGMDSTHIVIEWAMAELVSNPRVMKKLQHEVRQVVGSKSNISEDDLTRMDYLRAVVKEAMRLHPPGPLLVPRQSLRDTTVMGYHIPKDTWVFINVWAIGRDSISWGETVEEFQPERFLDNDIDYRGQHFELTPFGAGRRICPGIGFAIAVIELGLATLMHKFEWKLHEGEEMEMSEVFGITMRKKRALQIVAAPCF</sequence>
<evidence type="ECO:0000256" key="6">
    <source>
        <dbReference type="ARBA" id="ARBA00023004"/>
    </source>
</evidence>
<dbReference type="EMBL" id="JACMSC010000003">
    <property type="protein sequence ID" value="KAG6527288.1"/>
    <property type="molecule type" value="Genomic_DNA"/>
</dbReference>
<feature type="transmembrane region" description="Helical" evidence="9">
    <location>
        <begin position="12"/>
        <end position="34"/>
    </location>
</feature>
<dbReference type="PROSITE" id="PS00086">
    <property type="entry name" value="CYTOCHROME_P450"/>
    <property type="match status" value="1"/>
</dbReference>
<evidence type="ECO:0000256" key="2">
    <source>
        <dbReference type="ARBA" id="ARBA00010617"/>
    </source>
</evidence>
<comment type="cofactor">
    <cofactor evidence="1">
        <name>heme</name>
        <dbReference type="ChEBI" id="CHEBI:30413"/>
    </cofactor>
</comment>
<dbReference type="FunFam" id="1.10.630.10:FF:000011">
    <property type="entry name" value="Cytochrome P450 83B1"/>
    <property type="match status" value="1"/>
</dbReference>
<dbReference type="InterPro" id="IPR001128">
    <property type="entry name" value="Cyt_P450"/>
</dbReference>
<gene>
    <name evidence="10" type="ORF">ZIOFF_009385</name>
</gene>
<dbReference type="Proteomes" id="UP000734854">
    <property type="component" value="Unassembled WGS sequence"/>
</dbReference>
<accession>A0A8J5HMZ6</accession>
<organism evidence="10 11">
    <name type="scientific">Zingiber officinale</name>
    <name type="common">Ginger</name>
    <name type="synonym">Amomum zingiber</name>
    <dbReference type="NCBI Taxonomy" id="94328"/>
    <lineage>
        <taxon>Eukaryota</taxon>
        <taxon>Viridiplantae</taxon>
        <taxon>Streptophyta</taxon>
        <taxon>Embryophyta</taxon>
        <taxon>Tracheophyta</taxon>
        <taxon>Spermatophyta</taxon>
        <taxon>Magnoliopsida</taxon>
        <taxon>Liliopsida</taxon>
        <taxon>Zingiberales</taxon>
        <taxon>Zingiberaceae</taxon>
        <taxon>Zingiber</taxon>
    </lineage>
</organism>
<comment type="caution">
    <text evidence="10">The sequence shown here is derived from an EMBL/GenBank/DDBJ whole genome shotgun (WGS) entry which is preliminary data.</text>
</comment>
<evidence type="ECO:0000256" key="7">
    <source>
        <dbReference type="ARBA" id="ARBA00023033"/>
    </source>
</evidence>